<name>A0A0A3XN44_BRAJP</name>
<accession>A0A0A3XN44</accession>
<gene>
    <name evidence="1" type="ORF">MA20_31975</name>
</gene>
<protein>
    <submittedName>
        <fullName evidence="1">Uncharacterized protein</fullName>
    </submittedName>
</protein>
<evidence type="ECO:0000313" key="2">
    <source>
        <dbReference type="Proteomes" id="UP000030377"/>
    </source>
</evidence>
<proteinExistence type="predicted"/>
<comment type="caution">
    <text evidence="1">The sequence shown here is derived from an EMBL/GenBank/DDBJ whole genome shotgun (WGS) entry which is preliminary data.</text>
</comment>
<dbReference type="Proteomes" id="UP000030377">
    <property type="component" value="Unassembled WGS sequence"/>
</dbReference>
<reference evidence="1 2" key="1">
    <citation type="submission" date="2014-09" db="EMBL/GenBank/DDBJ databases">
        <title>Draft genome of Bradyrhizobium japonicum Is-34.</title>
        <authorList>
            <person name="Tsurumaru H."/>
            <person name="Yamakawa T."/>
            <person name="Hashimoto S."/>
            <person name="Okizaki K."/>
            <person name="Kanesaki Y."/>
            <person name="Yoshikawa H."/>
            <person name="Yajima S."/>
        </authorList>
    </citation>
    <scope>NUCLEOTIDE SEQUENCE [LARGE SCALE GENOMIC DNA]</scope>
    <source>
        <strain evidence="1 2">Is-34</strain>
    </source>
</reference>
<sequence length="69" mass="7523">MSGSIILAMARIARETDALGYSEFPNYMVPNMRQWAREGLVDISTGRTGNRAVITEAGRALARKAIAPK</sequence>
<dbReference type="EMBL" id="JRPN01000024">
    <property type="protein sequence ID" value="KGT75810.1"/>
    <property type="molecule type" value="Genomic_DNA"/>
</dbReference>
<dbReference type="AlphaFoldDB" id="A0A0A3XN44"/>
<organism evidence="1 2">
    <name type="scientific">Bradyrhizobium japonicum</name>
    <dbReference type="NCBI Taxonomy" id="375"/>
    <lineage>
        <taxon>Bacteria</taxon>
        <taxon>Pseudomonadati</taxon>
        <taxon>Pseudomonadota</taxon>
        <taxon>Alphaproteobacteria</taxon>
        <taxon>Hyphomicrobiales</taxon>
        <taxon>Nitrobacteraceae</taxon>
        <taxon>Bradyrhizobium</taxon>
    </lineage>
</organism>
<evidence type="ECO:0000313" key="1">
    <source>
        <dbReference type="EMBL" id="KGT75810.1"/>
    </source>
</evidence>